<dbReference type="AlphaFoldDB" id="A0AB73BYX5"/>
<evidence type="ECO:0000313" key="9">
    <source>
        <dbReference type="Proteomes" id="UP000027473"/>
    </source>
</evidence>
<organism evidence="8 9">
    <name type="scientific">Fusobacterium necrophorum BL</name>
    <dbReference type="NCBI Taxonomy" id="1441732"/>
    <lineage>
        <taxon>Bacteria</taxon>
        <taxon>Fusobacteriati</taxon>
        <taxon>Fusobacteriota</taxon>
        <taxon>Fusobacteriia</taxon>
        <taxon>Fusobacteriales</taxon>
        <taxon>Fusobacteriaceae</taxon>
        <taxon>Fusobacterium</taxon>
    </lineage>
</organism>
<dbReference type="PANTHER" id="PTHR45790">
    <property type="entry name" value="SIROHEME SYNTHASE-RELATED"/>
    <property type="match status" value="1"/>
</dbReference>
<dbReference type="InterPro" id="IPR003043">
    <property type="entry name" value="Uropor_MeTrfase_CS"/>
</dbReference>
<dbReference type="InterPro" id="IPR035996">
    <property type="entry name" value="4pyrrol_Methylase_sf"/>
</dbReference>
<comment type="similarity">
    <text evidence="2">Belongs to the precorrin methyltransferase family.</text>
</comment>
<reference evidence="8 9" key="1">
    <citation type="submission" date="2014-01" db="EMBL/GenBank/DDBJ databases">
        <title>Comparative genomics of Fusobacterium necrophorum wild isolates.</title>
        <authorList>
            <person name="Kittichotirat W."/>
            <person name="Bumgarner R.E."/>
            <person name="Lawrence P."/>
        </authorList>
    </citation>
    <scope>NUCLEOTIDE SEQUENCE [LARGE SCALE GENOMIC DNA]</scope>
    <source>
        <strain evidence="8 9">BL</strain>
    </source>
</reference>
<dbReference type="NCBIfam" id="TIGR01465">
    <property type="entry name" value="cobM_cbiF"/>
    <property type="match status" value="1"/>
</dbReference>
<keyword evidence="3" id="KW-0169">Cobalamin biosynthesis</keyword>
<dbReference type="Gene3D" id="3.30.950.10">
    <property type="entry name" value="Methyltransferase, Cobalt-precorrin-4 Transmethylase, Domain 2"/>
    <property type="match status" value="1"/>
</dbReference>
<comment type="pathway">
    <text evidence="1">Cofactor biosynthesis; adenosylcobalamin biosynthesis.</text>
</comment>
<dbReference type="InterPro" id="IPR006362">
    <property type="entry name" value="Cbl_synth_CobM/CibF"/>
</dbReference>
<dbReference type="EMBL" id="JAAC01000010">
    <property type="protein sequence ID" value="KDE65338.1"/>
    <property type="molecule type" value="Genomic_DNA"/>
</dbReference>
<evidence type="ECO:0000256" key="3">
    <source>
        <dbReference type="ARBA" id="ARBA00022573"/>
    </source>
</evidence>
<evidence type="ECO:0000256" key="2">
    <source>
        <dbReference type="ARBA" id="ARBA00005879"/>
    </source>
</evidence>
<dbReference type="InterPro" id="IPR050161">
    <property type="entry name" value="Siro_Cobalamin_biosynth"/>
</dbReference>
<keyword evidence="4" id="KW-0489">Methyltransferase</keyword>
<dbReference type="InterPro" id="IPR000878">
    <property type="entry name" value="4pyrrol_Mease"/>
</dbReference>
<evidence type="ECO:0000259" key="7">
    <source>
        <dbReference type="Pfam" id="PF00590"/>
    </source>
</evidence>
<dbReference type="GO" id="GO:0009236">
    <property type="term" value="P:cobalamin biosynthetic process"/>
    <property type="evidence" value="ECO:0007669"/>
    <property type="project" value="UniProtKB-KW"/>
</dbReference>
<name>A0AB73BYX5_9FUSO</name>
<dbReference type="InterPro" id="IPR014777">
    <property type="entry name" value="4pyrrole_Mease_sub1"/>
</dbReference>
<dbReference type="Gene3D" id="3.40.1010.10">
    <property type="entry name" value="Cobalt-precorrin-4 Transmethylase, Domain 1"/>
    <property type="match status" value="1"/>
</dbReference>
<proteinExistence type="inferred from homology"/>
<comment type="caution">
    <text evidence="8">The sequence shown here is derived from an EMBL/GenBank/DDBJ whole genome shotgun (WGS) entry which is preliminary data.</text>
</comment>
<evidence type="ECO:0000256" key="5">
    <source>
        <dbReference type="ARBA" id="ARBA00022679"/>
    </source>
</evidence>
<dbReference type="PROSITE" id="PS00839">
    <property type="entry name" value="SUMT_1"/>
    <property type="match status" value="1"/>
</dbReference>
<feature type="domain" description="Tetrapyrrole methylase" evidence="7">
    <location>
        <begin position="13"/>
        <end position="218"/>
    </location>
</feature>
<evidence type="ECO:0000256" key="6">
    <source>
        <dbReference type="ARBA" id="ARBA00022691"/>
    </source>
</evidence>
<dbReference type="GO" id="GO:0032259">
    <property type="term" value="P:methylation"/>
    <property type="evidence" value="ECO:0007669"/>
    <property type="project" value="UniProtKB-KW"/>
</dbReference>
<sequence length="265" mass="29832">MREEDDMEKYQEKVYFIGAGPGDPELITVKGQRLVKEADIIIYAGSLVPKQVIDCHKEGVEIYNSASMTLEEVVSVMKEGIFSGKKVARVHTGDPAIFGAHREQMDLLDEYGIDYEVIPGVSSFLASAAAIKKEFTLPNISQTVICTRLEGRTPVPERESLESLASHRASMAIFLSVHMIGEVVKRLETSYPKETPIAVVQRATWEDQKIVMGTLENIEVKVREAKIEKTAQILVGDFLGNEYEKSKLYDKYFTHEYRKGIKQKI</sequence>
<protein>
    <submittedName>
        <fullName evidence="8">Cobalt-precorrin-4 C(11)-methyltransferase</fullName>
    </submittedName>
</protein>
<evidence type="ECO:0000256" key="1">
    <source>
        <dbReference type="ARBA" id="ARBA00004953"/>
    </source>
</evidence>
<dbReference type="Pfam" id="PF00590">
    <property type="entry name" value="TP_methylase"/>
    <property type="match status" value="1"/>
</dbReference>
<evidence type="ECO:0000313" key="8">
    <source>
        <dbReference type="EMBL" id="KDE65338.1"/>
    </source>
</evidence>
<dbReference type="InterPro" id="IPR014776">
    <property type="entry name" value="4pyrrole_Mease_sub2"/>
</dbReference>
<evidence type="ECO:0000256" key="4">
    <source>
        <dbReference type="ARBA" id="ARBA00022603"/>
    </source>
</evidence>
<keyword evidence="5" id="KW-0808">Transferase</keyword>
<dbReference type="PANTHER" id="PTHR45790:SF4">
    <property type="entry name" value="COBALT-PRECORRIN-4 C(11)-METHYLTRANSFERASE"/>
    <property type="match status" value="1"/>
</dbReference>
<accession>A0AB73BYX5</accession>
<dbReference type="GO" id="GO:0046026">
    <property type="term" value="F:precorrin-4 C11-methyltransferase activity"/>
    <property type="evidence" value="ECO:0007669"/>
    <property type="project" value="InterPro"/>
</dbReference>
<keyword evidence="6" id="KW-0949">S-adenosyl-L-methionine</keyword>
<dbReference type="Proteomes" id="UP000027473">
    <property type="component" value="Unassembled WGS sequence"/>
</dbReference>
<dbReference type="CDD" id="cd11641">
    <property type="entry name" value="Precorrin-4_C11-MT"/>
    <property type="match status" value="1"/>
</dbReference>
<dbReference type="SUPFAM" id="SSF53790">
    <property type="entry name" value="Tetrapyrrole methylase"/>
    <property type="match status" value="1"/>
</dbReference>
<gene>
    <name evidence="8" type="primary">cbiF</name>
    <name evidence="8" type="ORF">FUSO3_01340</name>
</gene>